<feature type="compositionally biased region" description="Low complexity" evidence="2">
    <location>
        <begin position="1141"/>
        <end position="1156"/>
    </location>
</feature>
<feature type="compositionally biased region" description="Basic and acidic residues" evidence="2">
    <location>
        <begin position="924"/>
        <end position="933"/>
    </location>
</feature>
<dbReference type="GeneID" id="40306688"/>
<feature type="region of interest" description="Disordered" evidence="2">
    <location>
        <begin position="1131"/>
        <end position="1161"/>
    </location>
</feature>
<accession>A0A2A9M2Z2</accession>
<evidence type="ECO:0000313" key="3">
    <source>
        <dbReference type="EMBL" id="PFH32309.1"/>
    </source>
</evidence>
<organism evidence="3 4">
    <name type="scientific">Besnoitia besnoiti</name>
    <name type="common">Apicomplexan protozoan</name>
    <dbReference type="NCBI Taxonomy" id="94643"/>
    <lineage>
        <taxon>Eukaryota</taxon>
        <taxon>Sar</taxon>
        <taxon>Alveolata</taxon>
        <taxon>Apicomplexa</taxon>
        <taxon>Conoidasida</taxon>
        <taxon>Coccidia</taxon>
        <taxon>Eucoccidiorida</taxon>
        <taxon>Eimeriorina</taxon>
        <taxon>Sarcocystidae</taxon>
        <taxon>Besnoitia</taxon>
    </lineage>
</organism>
<feature type="region of interest" description="Disordered" evidence="2">
    <location>
        <begin position="1312"/>
        <end position="1331"/>
    </location>
</feature>
<feature type="compositionally biased region" description="Low complexity" evidence="2">
    <location>
        <begin position="1027"/>
        <end position="1042"/>
    </location>
</feature>
<proteinExistence type="predicted"/>
<feature type="region of interest" description="Disordered" evidence="2">
    <location>
        <begin position="1233"/>
        <end position="1255"/>
    </location>
</feature>
<feature type="compositionally biased region" description="Basic and acidic residues" evidence="2">
    <location>
        <begin position="866"/>
        <end position="875"/>
    </location>
</feature>
<feature type="compositionally biased region" description="Low complexity" evidence="2">
    <location>
        <begin position="856"/>
        <end position="865"/>
    </location>
</feature>
<feature type="compositionally biased region" description="Basic and acidic residues" evidence="2">
    <location>
        <begin position="421"/>
        <end position="435"/>
    </location>
</feature>
<feature type="compositionally biased region" description="Basic and acidic residues" evidence="2">
    <location>
        <begin position="1236"/>
        <end position="1246"/>
    </location>
</feature>
<feature type="compositionally biased region" description="Basic and acidic residues" evidence="2">
    <location>
        <begin position="400"/>
        <end position="410"/>
    </location>
</feature>
<sequence>MLEQRQLAVVRWNRDRKQNDDEEGNEGKGISTALVPFNSQAIFKKFLAAGVVSLPLRSYEQPGADEDIARNRISTQVSRVIADRELRRLDLLRAVLLLFPCPPALTHGRRSPFGPRETRVETCSNAANYHLYVAAQPLPQQAILLRGVAAVLLQQWLLLAADIGLLARRLLRIQRQAVAKSRFPRDPFTKEKGDFFPRPKGLAALWGELDEAEDDGDDERRRMGVSKVRRKRARTRGEGADEQDLLLRLLQRSEGDVGEARGGRRASGLLEHGTKKPKNGGPWDSLGDSLAMTTESQEGLYAYPTYEFDYDAIMQRLSERPREEEAGEEGCAFLENELRKLEAEREKIARAQAPPPFFPEEERNALHTSFADDRTFLDACWAGYKALPPSAVVPAGRMGDAGDAHRHSYQDSRLPAGAETATRHSAETGPLDRRQGGAAGGEALTAYEFEKLRADSRLAPVSLTMPFSSVRRGGRMDTTTSHLGEEDASPRDATRDRGFFEVSREGDEQAREAGSGVYARQRFEDEDGACVCAERREGDRQRAETAVWRSAYAEDRLNRWGDEHRVRDDTDALDVEGHGGISLAESGDWFQENFEDLQRGPTPASTVGLHGPQAPRLAGARATSYSAFGEAGGTACAGDNAQEKKAAIRLRSTEDVAFRRACEELPDGPKKESGKVARRVSWDSAAFSMLPELLARFEPHKCPHFLEKVRVLQQSISRAQRLALTAVGTTLTSPLPGLFHYDPCLALLCWPSLDSLEAQKRRFLAIRKRGRLPKVRGGASGVSCDLTGPPAYLPAAGVSLSCPLSLNSDFSMHAQDASSVSAWRCLWADAVRRGGPGAGSNSTRHAGVSNRRPGLSAEAGSSSSREAGERSRAEEDGGGIGESVGDYEAILFEEDPDAGGPQPAEIRVSRGEDGDAWPAGRRPRASDVSREEPAGDSFPVASLDEPQERSQTYLSSDAMNSSDYVEVLRGLFDSSSLTQGLYTPCDLNARLKGSRHSSHLLHQYLCADAGGVQHGRGSAHALPGVGSSFASSSSSRVQSGSERASEDFFDGDLHAESSEDGSLAATEASRAACPSAASRRASDRSWAGGDEQGGLSESAALAHPHAGGKAYSSDSGVGDVSGALDAKTHTGLTSTVTSRDSSTNTSHTLTTSSVSSDMPRFPYQTLSSGGRMDDASSVWADTGQARGGTQDTATREGFRSFLYALLRRQVLLADTLKGERLGGAASLAPVPVSGLQERDSSRDVRGAGRVSGHSEGLDWPAAGEYGTPAVVARLPFHEIVPRGRLKASTAAKAFQHLLALHSRGEILLTQETQTPARPQGAASHAETAPGPCPTLFVCGTRDILFADARNPQEFPRPAEREQTQQTRGSRGKDAAADACEQRSLGTKGGERLVVCA</sequence>
<dbReference type="EMBL" id="NWUJ01000011">
    <property type="protein sequence ID" value="PFH32309.1"/>
    <property type="molecule type" value="Genomic_DNA"/>
</dbReference>
<feature type="compositionally biased region" description="Basic and acidic residues" evidence="2">
    <location>
        <begin position="1043"/>
        <end position="1057"/>
    </location>
</feature>
<keyword evidence="1" id="KW-0175">Coiled coil</keyword>
<evidence type="ECO:0000256" key="1">
    <source>
        <dbReference type="SAM" id="Coils"/>
    </source>
</evidence>
<feature type="region of interest" description="Disordered" evidence="2">
    <location>
        <begin position="834"/>
        <end position="957"/>
    </location>
</feature>
<evidence type="ECO:0000313" key="4">
    <source>
        <dbReference type="Proteomes" id="UP000224006"/>
    </source>
</evidence>
<evidence type="ECO:0000256" key="2">
    <source>
        <dbReference type="SAM" id="MobiDB-lite"/>
    </source>
</evidence>
<feature type="region of interest" description="Disordered" evidence="2">
    <location>
        <begin position="1027"/>
        <end position="1095"/>
    </location>
</feature>
<dbReference type="RefSeq" id="XP_029216318.1">
    <property type="nucleotide sequence ID" value="XM_029360342.1"/>
</dbReference>
<feature type="region of interest" description="Disordered" evidence="2">
    <location>
        <begin position="470"/>
        <end position="493"/>
    </location>
</feature>
<dbReference type="OrthoDB" id="10355794at2759"/>
<keyword evidence="4" id="KW-1185">Reference proteome</keyword>
<feature type="compositionally biased region" description="Basic and acidic residues" evidence="2">
    <location>
        <begin position="483"/>
        <end position="493"/>
    </location>
</feature>
<feature type="region of interest" description="Disordered" evidence="2">
    <location>
        <begin position="399"/>
        <end position="438"/>
    </location>
</feature>
<dbReference type="KEGG" id="bbes:BESB_016270"/>
<feature type="region of interest" description="Disordered" evidence="2">
    <location>
        <begin position="257"/>
        <end position="285"/>
    </location>
</feature>
<feature type="compositionally biased region" description="Polar residues" evidence="2">
    <location>
        <begin position="1131"/>
        <end position="1140"/>
    </location>
</feature>
<reference evidence="3 4" key="1">
    <citation type="submission" date="2017-09" db="EMBL/GenBank/DDBJ databases">
        <title>Genome sequencing of Besnoitia besnoiti strain Bb-Ger1.</title>
        <authorList>
            <person name="Schares G."/>
            <person name="Venepally P."/>
            <person name="Lorenzi H.A."/>
        </authorList>
    </citation>
    <scope>NUCLEOTIDE SEQUENCE [LARGE SCALE GENOMIC DNA]</scope>
    <source>
        <strain evidence="3 4">Bb-Ger1</strain>
    </source>
</reference>
<comment type="caution">
    <text evidence="3">The sequence shown here is derived from an EMBL/GenBank/DDBJ whole genome shotgun (WGS) entry which is preliminary data.</text>
</comment>
<gene>
    <name evidence="3" type="ORF">BESB_016270</name>
</gene>
<feature type="coiled-coil region" evidence="1">
    <location>
        <begin position="324"/>
        <end position="351"/>
    </location>
</feature>
<feature type="region of interest" description="Disordered" evidence="2">
    <location>
        <begin position="1348"/>
        <end position="1382"/>
    </location>
</feature>
<feature type="compositionally biased region" description="Low complexity" evidence="2">
    <location>
        <begin position="1064"/>
        <end position="1087"/>
    </location>
</feature>
<name>A0A2A9M2Z2_BESBE</name>
<dbReference type="VEuPathDB" id="ToxoDB:BESB_016270"/>
<dbReference type="Proteomes" id="UP000224006">
    <property type="component" value="Chromosome X"/>
</dbReference>
<protein>
    <submittedName>
        <fullName evidence="3">Uncharacterized protein</fullName>
    </submittedName>
</protein>